<dbReference type="EMBL" id="QZEI01000023">
    <property type="protein sequence ID" value="RLV59968.1"/>
    <property type="molecule type" value="Genomic_DNA"/>
</dbReference>
<evidence type="ECO:0000313" key="1">
    <source>
        <dbReference type="EMBL" id="RLV59968.1"/>
    </source>
</evidence>
<sequence length="127" mass="14933">MDEVTHYLQQQGIEVQPAYFGESQFEYGKTLETEQWRLIYRVDDHIMTVCEMSSKTEPEGIGGALLELIRQLKKFKKEVNSLKQVRGRVFKDFGTPQEREQHQMLEQLLLKQGARIQDDVEGPWLVY</sequence>
<evidence type="ECO:0000313" key="2">
    <source>
        <dbReference type="Proteomes" id="UP000281474"/>
    </source>
</evidence>
<dbReference type="Proteomes" id="UP000281474">
    <property type="component" value="Unassembled WGS sequence"/>
</dbReference>
<name>A0A3L8PZK8_9GAMM</name>
<organism evidence="1 2">
    <name type="scientific">Parashewanella curva</name>
    <dbReference type="NCBI Taxonomy" id="2338552"/>
    <lineage>
        <taxon>Bacteria</taxon>
        <taxon>Pseudomonadati</taxon>
        <taxon>Pseudomonadota</taxon>
        <taxon>Gammaproteobacteria</taxon>
        <taxon>Alteromonadales</taxon>
        <taxon>Shewanellaceae</taxon>
        <taxon>Parashewanella</taxon>
    </lineage>
</organism>
<keyword evidence="2" id="KW-1185">Reference proteome</keyword>
<gene>
    <name evidence="1" type="ORF">D5018_09190</name>
</gene>
<accession>A0A3L8PZK8</accession>
<reference evidence="1 2" key="1">
    <citation type="submission" date="2018-09" db="EMBL/GenBank/DDBJ databases">
        <title>Phylogeny of the Shewanellaceae, and recommendation for two new genera, Pseudoshewanella and Parashewanella.</title>
        <authorList>
            <person name="Wang G."/>
        </authorList>
    </citation>
    <scope>NUCLEOTIDE SEQUENCE [LARGE SCALE GENOMIC DNA]</scope>
    <source>
        <strain evidence="1 2">C51</strain>
    </source>
</reference>
<dbReference type="RefSeq" id="WP_121838712.1">
    <property type="nucleotide sequence ID" value="NZ_ML014772.1"/>
</dbReference>
<dbReference type="AlphaFoldDB" id="A0A3L8PZK8"/>
<proteinExistence type="predicted"/>
<protein>
    <submittedName>
        <fullName evidence="1">Secretion protein</fullName>
    </submittedName>
</protein>
<dbReference type="OrthoDB" id="6264860at2"/>
<comment type="caution">
    <text evidence="1">The sequence shown here is derived from an EMBL/GenBank/DDBJ whole genome shotgun (WGS) entry which is preliminary data.</text>
</comment>